<dbReference type="Proteomes" id="UP000324705">
    <property type="component" value="Chromosome 3A"/>
</dbReference>
<keyword evidence="2" id="KW-1185">Reference proteome</keyword>
<evidence type="ECO:0000313" key="2">
    <source>
        <dbReference type="Proteomes" id="UP000324705"/>
    </source>
</evidence>
<accession>A0A9R0RCI8</accession>
<sequence length="812" mass="89755">MPFWIQVISNADSYLVKGACGLGLGYACQGLLTRADKSDSDLEATTQLNERASVKEILHTVTASLVRLCPSSCYSLKKLSICGTFSMEGMEENCDSLDDDPWAIAGLVLGLGNSVVALYRLGAYEDVIELKNILISWIPDVDSSSVLFDEVNSVSLCMGSCLALPSVIAFCQRVELLNDDLDALFNRYTSLATELLNLKKSGTVFQNLLMAICIGAGSLLSGILNDGVHAMKFADVKKFLDTLKNIYTHPYPPIVHLGGMFGAVNAFGAGAGDLTGIGWQSMNSQIKHEKESSLVRGPLLTSPVGETLSTSMVQEIFLLAKDAEDNHIRNYAAWAVSFLRSRWLLKNQSLNVNDSSQRNSVDSSQSTSFSAESLVWNLSLWLRDLNFEKPGDVVPVNTIATVLKCLTKAPRVPAIDWGVIVRRCMKVEAQIPHKSNNHRDPTLLREECLYFSLAHADHISPLLQFLDDLTDLPRFRRLEMNVQSVLLQYLSHLMKLFSDSRSKKLYDDLAVYFCSHSSSYLDYSPEQRSMLRMLFWKGICKCLVEVVSEETDSFSYVKKCIEWLVPLLNLCNDGQPEFVDEWSAAIKCLIVAQKSWSSDMLQVHSTTSLSEGEHVDAARKIIIRARLCFAGCVSALELGNIKTTILSTTADGVWWNVLVEVAAAVYSADNGIKKQWLLDALDIGCVTAHPSTALRFVGLLCGSCCIYMPLLIVNPTNVLSDLPVTLPSFLSSSIWDDLRNSAADKLWLLTTRIYTWAEQLTRGEGLPCHDHIHGSEAENATFLANMLRSTCIAVEDHLAVDKQLKLANLEAL</sequence>
<evidence type="ECO:0000313" key="1">
    <source>
        <dbReference type="EMBL" id="VAH57362.1"/>
    </source>
</evidence>
<evidence type="ECO:0008006" key="3">
    <source>
        <dbReference type="Google" id="ProtNLM"/>
    </source>
</evidence>
<dbReference type="PANTHER" id="PTHR16212:SF4">
    <property type="entry name" value="FOCADHESIN"/>
    <property type="match status" value="1"/>
</dbReference>
<organism evidence="1 2">
    <name type="scientific">Triticum turgidum subsp. durum</name>
    <name type="common">Durum wheat</name>
    <name type="synonym">Triticum durum</name>
    <dbReference type="NCBI Taxonomy" id="4567"/>
    <lineage>
        <taxon>Eukaryota</taxon>
        <taxon>Viridiplantae</taxon>
        <taxon>Streptophyta</taxon>
        <taxon>Embryophyta</taxon>
        <taxon>Tracheophyta</taxon>
        <taxon>Spermatophyta</taxon>
        <taxon>Magnoliopsida</taxon>
        <taxon>Liliopsida</taxon>
        <taxon>Poales</taxon>
        <taxon>Poaceae</taxon>
        <taxon>BOP clade</taxon>
        <taxon>Pooideae</taxon>
        <taxon>Triticodae</taxon>
        <taxon>Triticeae</taxon>
        <taxon>Triticinae</taxon>
        <taxon>Triticum</taxon>
    </lineage>
</organism>
<dbReference type="Gramene" id="TRITD3Av1G027230.12">
    <property type="protein sequence ID" value="TRITD3Av1G027230.12"/>
    <property type="gene ID" value="TRITD3Av1G027230"/>
</dbReference>
<dbReference type="InterPro" id="IPR045163">
    <property type="entry name" value="Focadhesin/RST1"/>
</dbReference>
<proteinExistence type="predicted"/>
<reference evidence="1 2" key="1">
    <citation type="submission" date="2017-09" db="EMBL/GenBank/DDBJ databases">
        <authorList>
            <consortium name="International Durum Wheat Genome Sequencing Consortium (IDWGSC)"/>
            <person name="Milanesi L."/>
        </authorList>
    </citation>
    <scope>NUCLEOTIDE SEQUENCE [LARGE SCALE GENOMIC DNA]</scope>
    <source>
        <strain evidence="2">cv. Svevo</strain>
    </source>
</reference>
<protein>
    <recommendedName>
        <fullName evidence="3">Protein RST1</fullName>
    </recommendedName>
</protein>
<dbReference type="AlphaFoldDB" id="A0A9R0RCI8"/>
<dbReference type="PANTHER" id="PTHR16212">
    <property type="entry name" value="FOCADHESIN FAMILY MEMBER"/>
    <property type="match status" value="1"/>
</dbReference>
<dbReference type="GO" id="GO:0060147">
    <property type="term" value="P:regulation of post-transcriptional gene silencing"/>
    <property type="evidence" value="ECO:0007669"/>
    <property type="project" value="InterPro"/>
</dbReference>
<gene>
    <name evidence="1" type="ORF">TRITD_3Av1G027230</name>
</gene>
<name>A0A9R0RCI8_TRITD</name>
<dbReference type="EMBL" id="LT934115">
    <property type="protein sequence ID" value="VAH57362.1"/>
    <property type="molecule type" value="Genomic_DNA"/>
</dbReference>